<accession>A0A376GUF7</accession>
<dbReference type="GO" id="GO:0042840">
    <property type="term" value="P:D-glucuronate catabolic process"/>
    <property type="evidence" value="ECO:0007669"/>
    <property type="project" value="TreeGrafter"/>
</dbReference>
<gene>
    <name evidence="8" type="primary">uxaC_1</name>
    <name evidence="7" type="synonym">uxaC</name>
    <name evidence="8" type="ORF">NCTC12360_00597</name>
</gene>
<comment type="similarity">
    <text evidence="3 7">Belongs to the metallo-dependent hydrolases superfamily. Uronate isomerase family.</text>
</comment>
<dbReference type="UniPathway" id="UPA00246"/>
<evidence type="ECO:0000256" key="5">
    <source>
        <dbReference type="ARBA" id="ARBA00020555"/>
    </source>
</evidence>
<evidence type="ECO:0000256" key="4">
    <source>
        <dbReference type="ARBA" id="ARBA00012546"/>
    </source>
</evidence>
<comment type="pathway">
    <text evidence="2 7">Carbohydrate metabolism; pentose and glucuronate interconversion.</text>
</comment>
<comment type="catalytic activity">
    <reaction evidence="7">
        <text>aldehydo-D-galacturonate = keto-D-tagaturonate</text>
        <dbReference type="Rhea" id="RHEA:27702"/>
        <dbReference type="ChEBI" id="CHEBI:12952"/>
        <dbReference type="ChEBI" id="CHEBI:17886"/>
    </reaction>
</comment>
<evidence type="ECO:0000313" key="8">
    <source>
        <dbReference type="EMBL" id="STD82177.1"/>
    </source>
</evidence>
<dbReference type="EC" id="5.3.1.12" evidence="4 7"/>
<dbReference type="HAMAP" id="MF_00675">
    <property type="entry name" value="UxaC"/>
    <property type="match status" value="1"/>
</dbReference>
<dbReference type="Pfam" id="PF02614">
    <property type="entry name" value="UxaC"/>
    <property type="match status" value="1"/>
</dbReference>
<proteinExistence type="inferred from homology"/>
<dbReference type="GO" id="GO:0019698">
    <property type="term" value="P:D-galacturonate catabolic process"/>
    <property type="evidence" value="ECO:0007669"/>
    <property type="project" value="TreeGrafter"/>
</dbReference>
<organism evidence="8 9">
    <name type="scientific">Enterococcus gallinarum</name>
    <dbReference type="NCBI Taxonomy" id="1353"/>
    <lineage>
        <taxon>Bacteria</taxon>
        <taxon>Bacillati</taxon>
        <taxon>Bacillota</taxon>
        <taxon>Bacilli</taxon>
        <taxon>Lactobacillales</taxon>
        <taxon>Enterococcaceae</taxon>
        <taxon>Enterococcus</taxon>
    </lineage>
</organism>
<keyword evidence="9" id="KW-1185">Reference proteome</keyword>
<dbReference type="Gene3D" id="3.20.20.140">
    <property type="entry name" value="Metal-dependent hydrolases"/>
    <property type="match status" value="1"/>
</dbReference>
<evidence type="ECO:0000256" key="1">
    <source>
        <dbReference type="ARBA" id="ARBA00001165"/>
    </source>
</evidence>
<evidence type="ECO:0000256" key="3">
    <source>
        <dbReference type="ARBA" id="ARBA00008397"/>
    </source>
</evidence>
<evidence type="ECO:0000313" key="9">
    <source>
        <dbReference type="Proteomes" id="UP000254807"/>
    </source>
</evidence>
<dbReference type="PANTHER" id="PTHR30068:SF4">
    <property type="entry name" value="URONATE ISOMERASE"/>
    <property type="match status" value="1"/>
</dbReference>
<dbReference type="GO" id="GO:0008880">
    <property type="term" value="F:glucuronate isomerase activity"/>
    <property type="evidence" value="ECO:0007669"/>
    <property type="project" value="UniProtKB-UniRule"/>
</dbReference>
<dbReference type="RefSeq" id="WP_060814744.1">
    <property type="nucleotide sequence ID" value="NZ_JARPZP010000034.1"/>
</dbReference>
<evidence type="ECO:0000256" key="6">
    <source>
        <dbReference type="ARBA" id="ARBA00023235"/>
    </source>
</evidence>
<name>A0A376GUF7_ENTGA</name>
<dbReference type="InterPro" id="IPR032466">
    <property type="entry name" value="Metal_Hydrolase"/>
</dbReference>
<reference evidence="8 9" key="1">
    <citation type="submission" date="2018-06" db="EMBL/GenBank/DDBJ databases">
        <authorList>
            <consortium name="Pathogen Informatics"/>
            <person name="Doyle S."/>
        </authorList>
    </citation>
    <scope>NUCLEOTIDE SEQUENCE [LARGE SCALE GENOMIC DNA]</scope>
    <source>
        <strain evidence="8 9">NCTC12360</strain>
    </source>
</reference>
<dbReference type="Gene3D" id="1.10.2020.10">
    <property type="entry name" value="uronate isomerase, domain 2, chain A"/>
    <property type="match status" value="1"/>
</dbReference>
<dbReference type="Proteomes" id="UP000254807">
    <property type="component" value="Unassembled WGS sequence"/>
</dbReference>
<keyword evidence="6 7" id="KW-0413">Isomerase</keyword>
<sequence>MFLDKNFLLENEIAKRLFHKFAKHQPIIDYHCHLDPAYLLENKQYKNLTQVWLNDKGAGDHYKWRLMRANGIEEELISGPGDDYEKFLAFVKTVEKAPGNPIFEWSHLELQRYFDIDLTISEKNAPEIWRRANEKIQTDSYRPKELLEMMDVKAICTTDDPTDDLGYHTELSKQDNSFKVLPTFRPDKVWSIKSSGFSNYILKLSQAAAIPIKDFNGLKQALSQRVDHFHQIGCRLADHGLNTYFYEIADEKKLDNLLIKALAGKTDFYLSEIAQFVTGIQLHLMSEYTRYGWTMQMHLNALRNNSSILKEQIGVDVGGDSMGDQASLTQNVVALFDTAEKSGCLPKTILYSLNPTDWLPLATAMQSFQGGMIQKIQLGCAWWFNDTAEGMRQQLTTMAQQSLLSNFTGMLTDSRSFLSYPRHEYFRRVLCQLLSEWVKAGRIPDDEIYLSQIVENICYRNAYNYFNFFEIGIRK</sequence>
<evidence type="ECO:0000256" key="2">
    <source>
        <dbReference type="ARBA" id="ARBA00004892"/>
    </source>
</evidence>
<dbReference type="PANTHER" id="PTHR30068">
    <property type="entry name" value="URONATE ISOMERASE"/>
    <property type="match status" value="1"/>
</dbReference>
<comment type="catalytic activity">
    <reaction evidence="1 7">
        <text>D-glucuronate = D-fructuronate</text>
        <dbReference type="Rhea" id="RHEA:13049"/>
        <dbReference type="ChEBI" id="CHEBI:58720"/>
        <dbReference type="ChEBI" id="CHEBI:59863"/>
        <dbReference type="EC" id="5.3.1.12"/>
    </reaction>
</comment>
<dbReference type="EMBL" id="UFYW01000001">
    <property type="protein sequence ID" value="STD82177.1"/>
    <property type="molecule type" value="Genomic_DNA"/>
</dbReference>
<dbReference type="InterPro" id="IPR003766">
    <property type="entry name" value="Uronate_isomerase"/>
</dbReference>
<evidence type="ECO:0000256" key="7">
    <source>
        <dbReference type="HAMAP-Rule" id="MF_00675"/>
    </source>
</evidence>
<dbReference type="OrthoDB" id="9766564at2"/>
<dbReference type="SUPFAM" id="SSF51556">
    <property type="entry name" value="Metallo-dependent hydrolases"/>
    <property type="match status" value="1"/>
</dbReference>
<dbReference type="NCBIfam" id="NF002794">
    <property type="entry name" value="PRK02925.1"/>
    <property type="match status" value="1"/>
</dbReference>
<dbReference type="AlphaFoldDB" id="A0A376GUF7"/>
<protein>
    <recommendedName>
        <fullName evidence="5 7">Uronate isomerase</fullName>
        <ecNumber evidence="4 7">5.3.1.12</ecNumber>
    </recommendedName>
    <alternativeName>
        <fullName evidence="7">Glucuronate isomerase</fullName>
    </alternativeName>
    <alternativeName>
        <fullName evidence="7">Uronic isomerase</fullName>
    </alternativeName>
</protein>